<evidence type="ECO:0000256" key="4">
    <source>
        <dbReference type="ARBA" id="ARBA00022448"/>
    </source>
</evidence>
<name>A0A9J5WCC4_SOLCO</name>
<dbReference type="InterPro" id="IPR039621">
    <property type="entry name" value="BG1-like"/>
</dbReference>
<dbReference type="Proteomes" id="UP000824120">
    <property type="component" value="Chromosome 12"/>
</dbReference>
<evidence type="ECO:0000256" key="6">
    <source>
        <dbReference type="ARBA" id="ARBA00023136"/>
    </source>
</evidence>
<protein>
    <recommendedName>
        <fullName evidence="10">Protein BIG GRAIN 1-like E</fullName>
    </recommendedName>
</protein>
<accession>A0A9J5WCC4</accession>
<proteinExistence type="inferred from homology"/>
<keyword evidence="7" id="KW-0927">Auxin signaling pathway</keyword>
<reference evidence="8 9" key="1">
    <citation type="submission" date="2020-09" db="EMBL/GenBank/DDBJ databases">
        <title>De no assembly of potato wild relative species, Solanum commersonii.</title>
        <authorList>
            <person name="Cho K."/>
        </authorList>
    </citation>
    <scope>NUCLEOTIDE SEQUENCE [LARGE SCALE GENOMIC DNA]</scope>
    <source>
        <strain evidence="8">LZ3.2</strain>
        <tissue evidence="8">Leaf</tissue>
    </source>
</reference>
<evidence type="ECO:0000313" key="9">
    <source>
        <dbReference type="Proteomes" id="UP000824120"/>
    </source>
</evidence>
<evidence type="ECO:0000256" key="7">
    <source>
        <dbReference type="ARBA" id="ARBA00023294"/>
    </source>
</evidence>
<evidence type="ECO:0000256" key="3">
    <source>
        <dbReference type="ARBA" id="ARBA00010067"/>
    </source>
</evidence>
<dbReference type="PANTHER" id="PTHR33541:SF20">
    <property type="entry name" value="PROTEIN BIG GRAIN 1-LIKE B"/>
    <property type="match status" value="1"/>
</dbReference>
<dbReference type="GO" id="GO:0009734">
    <property type="term" value="P:auxin-activated signaling pathway"/>
    <property type="evidence" value="ECO:0007669"/>
    <property type="project" value="UniProtKB-KW"/>
</dbReference>
<evidence type="ECO:0000256" key="2">
    <source>
        <dbReference type="ARBA" id="ARBA00004236"/>
    </source>
</evidence>
<comment type="caution">
    <text evidence="8">The sequence shown here is derived from an EMBL/GenBank/DDBJ whole genome shotgun (WGS) entry which is preliminary data.</text>
</comment>
<comment type="similarity">
    <text evidence="3">Belongs to the BIG GRAIN 1 (BG1) plant protein family.</text>
</comment>
<keyword evidence="4" id="KW-0813">Transport</keyword>
<dbReference type="EMBL" id="JACXVP010000012">
    <property type="protein sequence ID" value="KAG5572948.1"/>
    <property type="molecule type" value="Genomic_DNA"/>
</dbReference>
<comment type="subcellular location">
    <subcellularLocation>
        <location evidence="2">Cell membrane</location>
    </subcellularLocation>
</comment>
<evidence type="ECO:0000313" key="8">
    <source>
        <dbReference type="EMBL" id="KAG5572948.1"/>
    </source>
</evidence>
<dbReference type="OrthoDB" id="1301809at2759"/>
<sequence>MLCSFPLFVKPFYNRPIFHSIDHAGQQKKSRNFISSSGSSRYYFNNRPKPIRTSISTSQEKFHKRDQYPKDFNFYDSSLAKEKPKHDEDGFKKAKSRGLKIYRELKKAKQPISHGSRLSSFFNSLFTNGKKTKNSSNDNEDRKIKSANASTCSSFSRLSLSKKIISTPCGQNNYGMDQQNVEAINGINRNYVHEEYVDEGASYASSDLFELDIFSSMGLMGLPVYEATNLGTNYLAIDANGN</sequence>
<dbReference type="PANTHER" id="PTHR33541">
    <property type="entry name" value="PROTEIN BIG GRAIN 1-LIKE A-RELATED"/>
    <property type="match status" value="1"/>
</dbReference>
<evidence type="ECO:0008006" key="10">
    <source>
        <dbReference type="Google" id="ProtNLM"/>
    </source>
</evidence>
<keyword evidence="5" id="KW-1003">Cell membrane</keyword>
<organism evidence="8 9">
    <name type="scientific">Solanum commersonii</name>
    <name type="common">Commerson's wild potato</name>
    <name type="synonym">Commerson's nightshade</name>
    <dbReference type="NCBI Taxonomy" id="4109"/>
    <lineage>
        <taxon>Eukaryota</taxon>
        <taxon>Viridiplantae</taxon>
        <taxon>Streptophyta</taxon>
        <taxon>Embryophyta</taxon>
        <taxon>Tracheophyta</taxon>
        <taxon>Spermatophyta</taxon>
        <taxon>Magnoliopsida</taxon>
        <taxon>eudicotyledons</taxon>
        <taxon>Gunneridae</taxon>
        <taxon>Pentapetalae</taxon>
        <taxon>asterids</taxon>
        <taxon>lamiids</taxon>
        <taxon>Solanales</taxon>
        <taxon>Solanaceae</taxon>
        <taxon>Solanoideae</taxon>
        <taxon>Solaneae</taxon>
        <taxon>Solanum</taxon>
    </lineage>
</organism>
<dbReference type="AlphaFoldDB" id="A0A9J5WCC4"/>
<evidence type="ECO:0000256" key="1">
    <source>
        <dbReference type="ARBA" id="ARBA00002281"/>
    </source>
</evidence>
<evidence type="ECO:0000256" key="5">
    <source>
        <dbReference type="ARBA" id="ARBA00022475"/>
    </source>
</evidence>
<keyword evidence="9" id="KW-1185">Reference proteome</keyword>
<keyword evidence="6" id="KW-0472">Membrane</keyword>
<gene>
    <name evidence="8" type="ORF">H5410_062714</name>
</gene>
<dbReference type="GO" id="GO:0005886">
    <property type="term" value="C:plasma membrane"/>
    <property type="evidence" value="ECO:0007669"/>
    <property type="project" value="UniProtKB-SubCell"/>
</dbReference>
<comment type="function">
    <text evidence="1">Involved in auxin transport. Regulator of the auxin signaling pathway.</text>
</comment>